<dbReference type="RefSeq" id="XP_070893492.1">
    <property type="nucleotide sequence ID" value="XM_071037537.1"/>
</dbReference>
<evidence type="ECO:0000313" key="2">
    <source>
        <dbReference type="Proteomes" id="UP001610444"/>
    </source>
</evidence>
<dbReference type="GeneID" id="98152701"/>
<dbReference type="Proteomes" id="UP001610444">
    <property type="component" value="Unassembled WGS sequence"/>
</dbReference>
<organism evidence="1 2">
    <name type="scientific">Aspergillus pseudodeflectus</name>
    <dbReference type="NCBI Taxonomy" id="176178"/>
    <lineage>
        <taxon>Eukaryota</taxon>
        <taxon>Fungi</taxon>
        <taxon>Dikarya</taxon>
        <taxon>Ascomycota</taxon>
        <taxon>Pezizomycotina</taxon>
        <taxon>Eurotiomycetes</taxon>
        <taxon>Eurotiomycetidae</taxon>
        <taxon>Eurotiales</taxon>
        <taxon>Aspergillaceae</taxon>
        <taxon>Aspergillus</taxon>
        <taxon>Aspergillus subgen. Nidulantes</taxon>
    </lineage>
</organism>
<reference evidence="1 2" key="1">
    <citation type="submission" date="2024-07" db="EMBL/GenBank/DDBJ databases">
        <title>Section-level genome sequencing and comparative genomics of Aspergillus sections Usti and Cavernicolus.</title>
        <authorList>
            <consortium name="Lawrence Berkeley National Laboratory"/>
            <person name="Nybo J.L."/>
            <person name="Vesth T.C."/>
            <person name="Theobald S."/>
            <person name="Frisvad J.C."/>
            <person name="Larsen T.O."/>
            <person name="Kjaerboelling I."/>
            <person name="Rothschild-Mancinelli K."/>
            <person name="Lyhne E.K."/>
            <person name="Kogle M.E."/>
            <person name="Barry K."/>
            <person name="Clum A."/>
            <person name="Na H."/>
            <person name="Ledsgaard L."/>
            <person name="Lin J."/>
            <person name="Lipzen A."/>
            <person name="Kuo A."/>
            <person name="Riley R."/>
            <person name="Mondo S."/>
            <person name="LaButti K."/>
            <person name="Haridas S."/>
            <person name="Pangalinan J."/>
            <person name="Salamov A.A."/>
            <person name="Simmons B.A."/>
            <person name="Magnuson J.K."/>
            <person name="Chen J."/>
            <person name="Drula E."/>
            <person name="Henrissat B."/>
            <person name="Wiebenga A."/>
            <person name="Lubbers R.J."/>
            <person name="Gomes A.C."/>
            <person name="Macurrencykelacurrency M.R."/>
            <person name="Stajich J."/>
            <person name="Grigoriev I.V."/>
            <person name="Mortensen U.H."/>
            <person name="De vries R.P."/>
            <person name="Baker S.E."/>
            <person name="Andersen M.R."/>
        </authorList>
    </citation>
    <scope>NUCLEOTIDE SEQUENCE [LARGE SCALE GENOMIC DNA]</scope>
    <source>
        <strain evidence="1 2">CBS 756.74</strain>
    </source>
</reference>
<protein>
    <submittedName>
        <fullName evidence="1">Uncharacterized protein</fullName>
    </submittedName>
</protein>
<proteinExistence type="predicted"/>
<keyword evidence="2" id="KW-1185">Reference proteome</keyword>
<accession>A0ABR4JK20</accession>
<sequence>MGVLVCPPSGVRLSQLQSKPKTKENSRNWTAALAIHTIGLADPKHPPALLLRKRLLLLPAGHCQRNDIQHPRTLAIQLTALDRPARARLVIPPRYRNGHLGRRLRVLAIVLPLACGNKIE</sequence>
<comment type="caution">
    <text evidence="1">The sequence shown here is derived from an EMBL/GenBank/DDBJ whole genome shotgun (WGS) entry which is preliminary data.</text>
</comment>
<name>A0ABR4JK20_9EURO</name>
<gene>
    <name evidence="1" type="ORF">BJX68DRAFT_198876</name>
</gene>
<evidence type="ECO:0000313" key="1">
    <source>
        <dbReference type="EMBL" id="KAL2839323.1"/>
    </source>
</evidence>
<dbReference type="EMBL" id="JBFXLR010000075">
    <property type="protein sequence ID" value="KAL2839323.1"/>
    <property type="molecule type" value="Genomic_DNA"/>
</dbReference>